<dbReference type="VEuPathDB" id="TrichDB:TVAGG3_0134770"/>
<accession>A2G1D5</accession>
<dbReference type="VEuPathDB" id="TrichDB:TVAG_049460"/>
<dbReference type="AlphaFoldDB" id="A2G1D5"/>
<dbReference type="RefSeq" id="XP_001301965.1">
    <property type="nucleotide sequence ID" value="XM_001301964.1"/>
</dbReference>
<reference evidence="6" key="1">
    <citation type="submission" date="2006-10" db="EMBL/GenBank/DDBJ databases">
        <authorList>
            <person name="Amadeo P."/>
            <person name="Zhao Q."/>
            <person name="Wortman J."/>
            <person name="Fraser-Liggett C."/>
            <person name="Carlton J."/>
        </authorList>
    </citation>
    <scope>NUCLEOTIDE SEQUENCE</scope>
    <source>
        <strain evidence="6">G3</strain>
    </source>
</reference>
<comment type="subcellular location">
    <subcellularLocation>
        <location evidence="1">Membrane</location>
        <topology evidence="1">Multi-pass membrane protein</topology>
    </subcellularLocation>
</comment>
<dbReference type="GO" id="GO:0016020">
    <property type="term" value="C:membrane"/>
    <property type="evidence" value="ECO:0007669"/>
    <property type="project" value="UniProtKB-SubCell"/>
</dbReference>
<evidence type="ECO:0000256" key="2">
    <source>
        <dbReference type="ARBA" id="ARBA00022692"/>
    </source>
</evidence>
<dbReference type="PANTHER" id="PTHR11827:SF72">
    <property type="entry name" value="GH08340P"/>
    <property type="match status" value="1"/>
</dbReference>
<evidence type="ECO:0000313" key="6">
    <source>
        <dbReference type="EMBL" id="EAX89035.1"/>
    </source>
</evidence>
<dbReference type="InterPro" id="IPR018491">
    <property type="entry name" value="SLC12_C"/>
</dbReference>
<feature type="domain" description="SLC12A transporter C-terminal" evidence="5">
    <location>
        <begin position="80"/>
        <end position="170"/>
    </location>
</feature>
<dbReference type="EMBL" id="DS114241">
    <property type="protein sequence ID" value="EAX89035.1"/>
    <property type="molecule type" value="Genomic_DNA"/>
</dbReference>
<keyword evidence="3" id="KW-1133">Transmembrane helix</keyword>
<dbReference type="InParanoid" id="A2G1D5"/>
<evidence type="ECO:0000256" key="4">
    <source>
        <dbReference type="ARBA" id="ARBA00023136"/>
    </source>
</evidence>
<sequence>MEKFFAEHHNIFYETVMASSSIDALTRQMLTSGVGAFRQNTVFLNIDGRSSTEVHEMTMEILKAKYGLILATRPHDINNTSNYTDIYWLSDEGGLTVLAGYIIAKTMKKKIRIITVAYTGNGDTVEESVFRTKKLCEKFRIDCEVVGMELSEKKKKPSAFSTAYWENITHKSAYDHAFTRFLLFSDMIREFSSSSCLVISTLFVPTDDMDAQIYCDILRLIANIPPAFCFVRGNGENVLSWKA</sequence>
<dbReference type="PANTHER" id="PTHR11827">
    <property type="entry name" value="SOLUTE CARRIER FAMILY 12, CATION COTRANSPORTERS"/>
    <property type="match status" value="1"/>
</dbReference>
<dbReference type="OrthoDB" id="2020542at2759"/>
<dbReference type="eggNOG" id="KOG2083">
    <property type="taxonomic scope" value="Eukaryota"/>
</dbReference>
<reference evidence="6" key="2">
    <citation type="journal article" date="2007" name="Science">
        <title>Draft genome sequence of the sexually transmitted pathogen Trichomonas vaginalis.</title>
        <authorList>
            <person name="Carlton J.M."/>
            <person name="Hirt R.P."/>
            <person name="Silva J.C."/>
            <person name="Delcher A.L."/>
            <person name="Schatz M."/>
            <person name="Zhao Q."/>
            <person name="Wortman J.R."/>
            <person name="Bidwell S.L."/>
            <person name="Alsmark U.C.M."/>
            <person name="Besteiro S."/>
            <person name="Sicheritz-Ponten T."/>
            <person name="Noel C.J."/>
            <person name="Dacks J.B."/>
            <person name="Foster P.G."/>
            <person name="Simillion C."/>
            <person name="Van de Peer Y."/>
            <person name="Miranda-Saavedra D."/>
            <person name="Barton G.J."/>
            <person name="Westrop G.D."/>
            <person name="Mueller S."/>
            <person name="Dessi D."/>
            <person name="Fiori P.L."/>
            <person name="Ren Q."/>
            <person name="Paulsen I."/>
            <person name="Zhang H."/>
            <person name="Bastida-Corcuera F.D."/>
            <person name="Simoes-Barbosa A."/>
            <person name="Brown M.T."/>
            <person name="Hayes R.D."/>
            <person name="Mukherjee M."/>
            <person name="Okumura C.Y."/>
            <person name="Schneider R."/>
            <person name="Smith A.J."/>
            <person name="Vanacova S."/>
            <person name="Villalvazo M."/>
            <person name="Haas B.J."/>
            <person name="Pertea M."/>
            <person name="Feldblyum T.V."/>
            <person name="Utterback T.R."/>
            <person name="Shu C.L."/>
            <person name="Osoegawa K."/>
            <person name="de Jong P.J."/>
            <person name="Hrdy I."/>
            <person name="Horvathova L."/>
            <person name="Zubacova Z."/>
            <person name="Dolezal P."/>
            <person name="Malik S.B."/>
            <person name="Logsdon J.M. Jr."/>
            <person name="Henze K."/>
            <person name="Gupta A."/>
            <person name="Wang C.C."/>
            <person name="Dunne R.L."/>
            <person name="Upcroft J.A."/>
            <person name="Upcroft P."/>
            <person name="White O."/>
            <person name="Salzberg S.L."/>
            <person name="Tang P."/>
            <person name="Chiu C.-H."/>
            <person name="Lee Y.-S."/>
            <person name="Embley T.M."/>
            <person name="Coombs G.H."/>
            <person name="Mottram J.C."/>
            <person name="Tachezy J."/>
            <person name="Fraser-Liggett C.M."/>
            <person name="Johnson P.J."/>
        </authorList>
    </citation>
    <scope>NUCLEOTIDE SEQUENCE [LARGE SCALE GENOMIC DNA]</scope>
    <source>
        <strain evidence="6">G3</strain>
    </source>
</reference>
<dbReference type="STRING" id="5722.A2G1D5"/>
<protein>
    <recommendedName>
        <fullName evidence="5">SLC12A transporter C-terminal domain-containing protein</fullName>
    </recommendedName>
</protein>
<organism evidence="6 7">
    <name type="scientific">Trichomonas vaginalis (strain ATCC PRA-98 / G3)</name>
    <dbReference type="NCBI Taxonomy" id="412133"/>
    <lineage>
        <taxon>Eukaryota</taxon>
        <taxon>Metamonada</taxon>
        <taxon>Parabasalia</taxon>
        <taxon>Trichomonadida</taxon>
        <taxon>Trichomonadidae</taxon>
        <taxon>Trichomonas</taxon>
    </lineage>
</organism>
<evidence type="ECO:0000256" key="1">
    <source>
        <dbReference type="ARBA" id="ARBA00004141"/>
    </source>
</evidence>
<gene>
    <name evidence="6" type="ORF">TVAG_049460</name>
</gene>
<dbReference type="Proteomes" id="UP000001542">
    <property type="component" value="Unassembled WGS sequence"/>
</dbReference>
<dbReference type="Pfam" id="PF03522">
    <property type="entry name" value="SLC12"/>
    <property type="match status" value="1"/>
</dbReference>
<name>A2G1D5_TRIV3</name>
<keyword evidence="2" id="KW-0812">Transmembrane</keyword>
<dbReference type="KEGG" id="tva:4746699"/>
<dbReference type="GO" id="GO:0015377">
    <property type="term" value="F:chloride:monoatomic cation symporter activity"/>
    <property type="evidence" value="ECO:0007669"/>
    <property type="project" value="InterPro"/>
</dbReference>
<dbReference type="SMR" id="A2G1D5"/>
<evidence type="ECO:0000259" key="5">
    <source>
        <dbReference type="Pfam" id="PF03522"/>
    </source>
</evidence>
<proteinExistence type="predicted"/>
<evidence type="ECO:0000256" key="3">
    <source>
        <dbReference type="ARBA" id="ARBA00022989"/>
    </source>
</evidence>
<keyword evidence="7" id="KW-1185">Reference proteome</keyword>
<evidence type="ECO:0000313" key="7">
    <source>
        <dbReference type="Proteomes" id="UP000001542"/>
    </source>
</evidence>
<keyword evidence="4" id="KW-0472">Membrane</keyword>
<dbReference type="InterPro" id="IPR004842">
    <property type="entry name" value="SLC12A_fam"/>
</dbReference>